<evidence type="ECO:0000256" key="3">
    <source>
        <dbReference type="ARBA" id="ARBA00023239"/>
    </source>
</evidence>
<comment type="pathway">
    <text evidence="1">Porphyrin-containing compound metabolism; protoheme biosynthesis.</text>
</comment>
<dbReference type="PANTHER" id="PTHR43413:SF1">
    <property type="entry name" value="SIROHEME DECARBOXYLASE NIRL SUBUNIT"/>
    <property type="match status" value="1"/>
</dbReference>
<gene>
    <name evidence="9" type="ORF">G4V39_06005</name>
</gene>
<dbReference type="InterPro" id="IPR053953">
    <property type="entry name" value="NirdL-like_HTH"/>
</dbReference>
<evidence type="ECO:0000259" key="7">
    <source>
        <dbReference type="Pfam" id="PF17805"/>
    </source>
</evidence>
<keyword evidence="3" id="KW-0456">Lyase</keyword>
<evidence type="ECO:0000259" key="8">
    <source>
        <dbReference type="Pfam" id="PF22451"/>
    </source>
</evidence>
<proteinExistence type="inferred from homology"/>
<accession>A0A6G7PWQ5</accession>
<comment type="catalytic activity">
    <reaction evidence="6">
        <text>siroheme + 2 H(+) = 12,18-didecarboxysiroheme + 2 CO2</text>
        <dbReference type="Rhea" id="RHEA:19093"/>
        <dbReference type="ChEBI" id="CHEBI:15378"/>
        <dbReference type="ChEBI" id="CHEBI:16526"/>
        <dbReference type="ChEBI" id="CHEBI:60052"/>
        <dbReference type="ChEBI" id="CHEBI:140497"/>
        <dbReference type="EC" id="4.1.1.111"/>
    </reaction>
</comment>
<evidence type="ECO:0000256" key="1">
    <source>
        <dbReference type="ARBA" id="ARBA00004744"/>
    </source>
</evidence>
<protein>
    <recommendedName>
        <fullName evidence="5">siroheme decarboxylase</fullName>
        <ecNumber evidence="5">4.1.1.111</ecNumber>
    </recommendedName>
</protein>
<dbReference type="Gene3D" id="3.30.70.3460">
    <property type="match status" value="1"/>
</dbReference>
<organism evidence="9 10">
    <name type="scientific">Thermosulfuriphilus ammonigenes</name>
    <dbReference type="NCBI Taxonomy" id="1936021"/>
    <lineage>
        <taxon>Bacteria</taxon>
        <taxon>Pseudomonadati</taxon>
        <taxon>Thermodesulfobacteriota</taxon>
        <taxon>Thermodesulfobacteria</taxon>
        <taxon>Thermodesulfobacteriales</taxon>
        <taxon>Thermodesulfobacteriaceae</taxon>
        <taxon>Thermosulfuriphilus</taxon>
    </lineage>
</organism>
<evidence type="ECO:0000256" key="6">
    <source>
        <dbReference type="ARBA" id="ARBA00048470"/>
    </source>
</evidence>
<feature type="domain" description="Siroheme decarboxylase NirL-like HTH" evidence="8">
    <location>
        <begin position="14"/>
        <end position="60"/>
    </location>
</feature>
<evidence type="ECO:0000313" key="9">
    <source>
        <dbReference type="EMBL" id="QIJ71843.1"/>
    </source>
</evidence>
<dbReference type="InterPro" id="IPR050684">
    <property type="entry name" value="HTH-Siroheme_Decarb"/>
</dbReference>
<dbReference type="GO" id="GO:0006783">
    <property type="term" value="P:heme biosynthetic process"/>
    <property type="evidence" value="ECO:0007669"/>
    <property type="project" value="UniProtKB-KW"/>
</dbReference>
<dbReference type="InterPro" id="IPR019888">
    <property type="entry name" value="Tscrpt_reg_AsnC-like"/>
</dbReference>
<evidence type="ECO:0000256" key="2">
    <source>
        <dbReference type="ARBA" id="ARBA00023133"/>
    </source>
</evidence>
<dbReference type="EMBL" id="CP048877">
    <property type="protein sequence ID" value="QIJ71843.1"/>
    <property type="molecule type" value="Genomic_DNA"/>
</dbReference>
<name>A0A6G7PWQ5_9BACT</name>
<dbReference type="InterPro" id="IPR040523">
    <property type="entry name" value="AsnC_trans_reg2"/>
</dbReference>
<keyword evidence="10" id="KW-1185">Reference proteome</keyword>
<feature type="domain" description="Siroheme decarboxylase AsnC-like ligand binding" evidence="7">
    <location>
        <begin position="71"/>
        <end position="155"/>
    </location>
</feature>
<dbReference type="EC" id="4.1.1.111" evidence="5"/>
<keyword evidence="2" id="KW-0350">Heme biosynthesis</keyword>
<dbReference type="KEGG" id="tav:G4V39_06005"/>
<dbReference type="Pfam" id="PF22451">
    <property type="entry name" value="NirdL-like_HTH"/>
    <property type="match status" value="1"/>
</dbReference>
<evidence type="ECO:0000256" key="4">
    <source>
        <dbReference type="ARBA" id="ARBA00023457"/>
    </source>
</evidence>
<reference evidence="9 10" key="1">
    <citation type="submission" date="2020-02" db="EMBL/GenBank/DDBJ databases">
        <title>Genome analysis of Thermosulfuriphilus ammonigenes ST65T, an anaerobic thermophilic chemolithoautotrophic bacterium isolated from a deep-sea hydrothermal vent.</title>
        <authorList>
            <person name="Slobodkina G."/>
            <person name="Allioux M."/>
            <person name="Merkel A."/>
            <person name="Alain K."/>
            <person name="Jebbar M."/>
            <person name="Slobodkin A."/>
        </authorList>
    </citation>
    <scope>NUCLEOTIDE SEQUENCE [LARGE SCALE GENOMIC DNA]</scope>
    <source>
        <strain evidence="9 10">ST65</strain>
    </source>
</reference>
<sequence>MTTEKKTPNLDPSDIRILSVLQDDIPLVERPFAALAEKIGLSEEEFLKKIKGLLERGLIRRFGATIRHDRSGYKANAMVAWQVPEERLEEVGQLMAETPGVTHCYARRAPDFWPYTLYTMVHGPDEESCLALIQEMSLKTGVKTYEILFTEREFKRSTRRYFF</sequence>
<evidence type="ECO:0000256" key="5">
    <source>
        <dbReference type="ARBA" id="ARBA00023471"/>
    </source>
</evidence>
<comment type="similarity">
    <text evidence="4">Belongs to the Ahb/Nir family.</text>
</comment>
<evidence type="ECO:0000313" key="10">
    <source>
        <dbReference type="Proteomes" id="UP000502179"/>
    </source>
</evidence>
<dbReference type="SMART" id="SM00344">
    <property type="entry name" value="HTH_ASNC"/>
    <property type="match status" value="1"/>
</dbReference>
<dbReference type="GO" id="GO:0016829">
    <property type="term" value="F:lyase activity"/>
    <property type="evidence" value="ECO:0007669"/>
    <property type="project" value="UniProtKB-KW"/>
</dbReference>
<dbReference type="Proteomes" id="UP000502179">
    <property type="component" value="Chromosome"/>
</dbReference>
<dbReference type="InterPro" id="IPR036390">
    <property type="entry name" value="WH_DNA-bd_sf"/>
</dbReference>
<dbReference type="SUPFAM" id="SSF46785">
    <property type="entry name" value="Winged helix' DNA-binding domain"/>
    <property type="match status" value="1"/>
</dbReference>
<dbReference type="Pfam" id="PF17805">
    <property type="entry name" value="AsnC_trans_reg2"/>
    <property type="match status" value="1"/>
</dbReference>
<dbReference type="AlphaFoldDB" id="A0A6G7PWQ5"/>
<dbReference type="RefSeq" id="WP_166032061.1">
    <property type="nucleotide sequence ID" value="NZ_CP048877.1"/>
</dbReference>
<dbReference type="PANTHER" id="PTHR43413">
    <property type="entry name" value="TRANSCRIPTIONAL REGULATOR, ASNC FAMILY"/>
    <property type="match status" value="1"/>
</dbReference>